<dbReference type="EMBL" id="JAUIZM010000004">
    <property type="protein sequence ID" value="KAK1387635.1"/>
    <property type="molecule type" value="Genomic_DNA"/>
</dbReference>
<comment type="subunit">
    <text evidence="3 8">Homodimer and heterodimers.</text>
</comment>
<proteinExistence type="inferred from homology"/>
<evidence type="ECO:0000313" key="11">
    <source>
        <dbReference type="Proteomes" id="UP001237642"/>
    </source>
</evidence>
<comment type="caution">
    <text evidence="10">The sequence shown here is derived from an EMBL/GenBank/DDBJ whole genome shotgun (WGS) entry which is preliminary data.</text>
</comment>
<name>A0AAD8IKX9_9APIA</name>
<feature type="transmembrane region" description="Helical" evidence="8">
    <location>
        <begin position="69"/>
        <end position="93"/>
    </location>
</feature>
<organism evidence="10 11">
    <name type="scientific">Heracleum sosnowskyi</name>
    <dbReference type="NCBI Taxonomy" id="360622"/>
    <lineage>
        <taxon>Eukaryota</taxon>
        <taxon>Viridiplantae</taxon>
        <taxon>Streptophyta</taxon>
        <taxon>Embryophyta</taxon>
        <taxon>Tracheophyta</taxon>
        <taxon>Spermatophyta</taxon>
        <taxon>Magnoliopsida</taxon>
        <taxon>eudicotyledons</taxon>
        <taxon>Gunneridae</taxon>
        <taxon>Pentapetalae</taxon>
        <taxon>asterids</taxon>
        <taxon>campanulids</taxon>
        <taxon>Apiales</taxon>
        <taxon>Apiaceae</taxon>
        <taxon>Apioideae</taxon>
        <taxon>apioid superclade</taxon>
        <taxon>Tordylieae</taxon>
        <taxon>Tordyliinae</taxon>
        <taxon>Heracleum</taxon>
    </lineage>
</organism>
<dbReference type="GO" id="GO:0005886">
    <property type="term" value="C:plasma membrane"/>
    <property type="evidence" value="ECO:0007669"/>
    <property type="project" value="UniProtKB-SubCell"/>
</dbReference>
<accession>A0AAD8IKX9</accession>
<reference evidence="10" key="1">
    <citation type="submission" date="2023-02" db="EMBL/GenBank/DDBJ databases">
        <title>Genome of toxic invasive species Heracleum sosnowskyi carries increased number of genes despite the absence of recent whole-genome duplications.</title>
        <authorList>
            <person name="Schelkunov M."/>
            <person name="Shtratnikova V."/>
            <person name="Makarenko M."/>
            <person name="Klepikova A."/>
            <person name="Omelchenko D."/>
            <person name="Novikova G."/>
            <person name="Obukhova E."/>
            <person name="Bogdanov V."/>
            <person name="Penin A."/>
            <person name="Logacheva M."/>
        </authorList>
    </citation>
    <scope>NUCLEOTIDE SEQUENCE</scope>
    <source>
        <strain evidence="10">Hsosn_3</strain>
        <tissue evidence="10">Leaf</tissue>
    </source>
</reference>
<evidence type="ECO:0000256" key="8">
    <source>
        <dbReference type="RuleBase" id="RU361233"/>
    </source>
</evidence>
<evidence type="ECO:0000256" key="4">
    <source>
        <dbReference type="ARBA" id="ARBA00022475"/>
    </source>
</evidence>
<gene>
    <name evidence="10" type="ORF">POM88_015813</name>
</gene>
<feature type="domain" description="Casparian strip membrane protein" evidence="9">
    <location>
        <begin position="28"/>
        <end position="166"/>
    </location>
</feature>
<evidence type="ECO:0000259" key="9">
    <source>
        <dbReference type="Pfam" id="PF04535"/>
    </source>
</evidence>
<keyword evidence="6 8" id="KW-1133">Transmembrane helix</keyword>
<evidence type="ECO:0000256" key="5">
    <source>
        <dbReference type="ARBA" id="ARBA00022692"/>
    </source>
</evidence>
<reference evidence="10" key="2">
    <citation type="submission" date="2023-05" db="EMBL/GenBank/DDBJ databases">
        <authorList>
            <person name="Schelkunov M.I."/>
        </authorList>
    </citation>
    <scope>NUCLEOTIDE SEQUENCE</scope>
    <source>
        <strain evidence="10">Hsosn_3</strain>
        <tissue evidence="10">Leaf</tissue>
    </source>
</reference>
<evidence type="ECO:0000256" key="7">
    <source>
        <dbReference type="ARBA" id="ARBA00023136"/>
    </source>
</evidence>
<keyword evidence="7 8" id="KW-0472">Membrane</keyword>
<dbReference type="Proteomes" id="UP001237642">
    <property type="component" value="Unassembled WGS sequence"/>
</dbReference>
<sequence>MASRGNQESKPTELKLANMGNASVRYMRIEVILRSVLFTATLTSVMALVTSKQTELIPIPFPPYGSPKYSLAVLSLACLYSIITTLLCFAALMRRSGSSRKFMSCVVVIDVLLLGIIASATGVAGEVAYLGLKGNSNVGWHKICNVYDSYCRHIGISVLSSLFTSIVLSILIVFYIVTLSRTRNNSLC</sequence>
<dbReference type="InterPro" id="IPR006702">
    <property type="entry name" value="CASP_dom"/>
</dbReference>
<comment type="similarity">
    <text evidence="2 8">Belongs to the Casparian strip membrane proteins (CASP) family.</text>
</comment>
<feature type="transmembrane region" description="Helical" evidence="8">
    <location>
        <begin position="31"/>
        <end position="49"/>
    </location>
</feature>
<dbReference type="PANTHER" id="PTHR36488:SF8">
    <property type="entry name" value="CASP-LIKE PROTEIN 1U1"/>
    <property type="match status" value="1"/>
</dbReference>
<evidence type="ECO:0000256" key="3">
    <source>
        <dbReference type="ARBA" id="ARBA00011489"/>
    </source>
</evidence>
<dbReference type="InterPro" id="IPR006459">
    <property type="entry name" value="CASP/CASPL"/>
</dbReference>
<keyword evidence="4 8" id="KW-1003">Cell membrane</keyword>
<dbReference type="AlphaFoldDB" id="A0AAD8IKX9"/>
<evidence type="ECO:0000313" key="10">
    <source>
        <dbReference type="EMBL" id="KAK1387635.1"/>
    </source>
</evidence>
<dbReference type="InterPro" id="IPR044173">
    <property type="entry name" value="CASPL"/>
</dbReference>
<feature type="transmembrane region" description="Helical" evidence="8">
    <location>
        <begin position="152"/>
        <end position="177"/>
    </location>
</feature>
<keyword evidence="5 8" id="KW-0812">Transmembrane</keyword>
<dbReference type="PANTHER" id="PTHR36488">
    <property type="entry name" value="CASP-LIKE PROTEIN 1U1"/>
    <property type="match status" value="1"/>
</dbReference>
<dbReference type="NCBIfam" id="TIGR01569">
    <property type="entry name" value="A_tha_TIGR01569"/>
    <property type="match status" value="1"/>
</dbReference>
<feature type="transmembrane region" description="Helical" evidence="8">
    <location>
        <begin position="105"/>
        <end position="132"/>
    </location>
</feature>
<protein>
    <recommendedName>
        <fullName evidence="8">CASP-like protein</fullName>
    </recommendedName>
</protein>
<dbReference type="Pfam" id="PF04535">
    <property type="entry name" value="CASP_dom"/>
    <property type="match status" value="1"/>
</dbReference>
<comment type="subcellular location">
    <subcellularLocation>
        <location evidence="1 8">Cell membrane</location>
        <topology evidence="1 8">Multi-pass membrane protein</topology>
    </subcellularLocation>
</comment>
<keyword evidence="11" id="KW-1185">Reference proteome</keyword>
<evidence type="ECO:0000256" key="6">
    <source>
        <dbReference type="ARBA" id="ARBA00022989"/>
    </source>
</evidence>
<evidence type="ECO:0000256" key="1">
    <source>
        <dbReference type="ARBA" id="ARBA00004651"/>
    </source>
</evidence>
<evidence type="ECO:0000256" key="2">
    <source>
        <dbReference type="ARBA" id="ARBA00007651"/>
    </source>
</evidence>